<gene>
    <name evidence="2" type="ORF">PS928_02961</name>
</gene>
<protein>
    <submittedName>
        <fullName evidence="2">Uncharacterized protein</fullName>
    </submittedName>
</protein>
<dbReference type="AlphaFoldDB" id="A0A5E7U3L2"/>
<evidence type="ECO:0000313" key="3">
    <source>
        <dbReference type="Proteomes" id="UP000381378"/>
    </source>
</evidence>
<evidence type="ECO:0000313" key="2">
    <source>
        <dbReference type="EMBL" id="VVQ05049.1"/>
    </source>
</evidence>
<sequence length="63" mass="7435">MLARFVVVPAVPKETGAIRQGIRFYCQTEPIGFDIYDNQEKRRLNKNHSRREDAEAECRQLNR</sequence>
<name>A0A5E7U3L2_PSEFL</name>
<accession>A0A5E7U3L2</accession>
<dbReference type="OrthoDB" id="6925137at2"/>
<dbReference type="Proteomes" id="UP000381378">
    <property type="component" value="Unassembled WGS sequence"/>
</dbReference>
<reference evidence="2 3" key="1">
    <citation type="submission" date="2019-09" db="EMBL/GenBank/DDBJ databases">
        <authorList>
            <person name="Chandra G."/>
            <person name="Truman W A."/>
        </authorList>
    </citation>
    <scope>NUCLEOTIDE SEQUENCE [LARGE SCALE GENOMIC DNA]</scope>
    <source>
        <strain evidence="2">PS928</strain>
    </source>
</reference>
<evidence type="ECO:0000256" key="1">
    <source>
        <dbReference type="SAM" id="MobiDB-lite"/>
    </source>
</evidence>
<proteinExistence type="predicted"/>
<organism evidence="2 3">
    <name type="scientific">Pseudomonas fluorescens</name>
    <dbReference type="NCBI Taxonomy" id="294"/>
    <lineage>
        <taxon>Bacteria</taxon>
        <taxon>Pseudomonadati</taxon>
        <taxon>Pseudomonadota</taxon>
        <taxon>Gammaproteobacteria</taxon>
        <taxon>Pseudomonadales</taxon>
        <taxon>Pseudomonadaceae</taxon>
        <taxon>Pseudomonas</taxon>
    </lineage>
</organism>
<dbReference type="EMBL" id="CABVJF010000010">
    <property type="protein sequence ID" value="VVQ05049.1"/>
    <property type="molecule type" value="Genomic_DNA"/>
</dbReference>
<feature type="compositionally biased region" description="Basic and acidic residues" evidence="1">
    <location>
        <begin position="50"/>
        <end position="63"/>
    </location>
</feature>
<feature type="region of interest" description="Disordered" evidence="1">
    <location>
        <begin position="44"/>
        <end position="63"/>
    </location>
</feature>